<dbReference type="InterPro" id="IPR004710">
    <property type="entry name" value="Bilac:Na_transpt"/>
</dbReference>
<gene>
    <name evidence="6" type="ORF">SAMN05421676_103182</name>
</gene>
<feature type="transmembrane region" description="Helical" evidence="5">
    <location>
        <begin position="164"/>
        <end position="182"/>
    </location>
</feature>
<feature type="transmembrane region" description="Helical" evidence="5">
    <location>
        <begin position="12"/>
        <end position="34"/>
    </location>
</feature>
<organism evidence="6 7">
    <name type="scientific">Salinibacillus kushneri</name>
    <dbReference type="NCBI Taxonomy" id="237682"/>
    <lineage>
        <taxon>Bacteria</taxon>
        <taxon>Bacillati</taxon>
        <taxon>Bacillota</taxon>
        <taxon>Bacilli</taxon>
        <taxon>Bacillales</taxon>
        <taxon>Bacillaceae</taxon>
        <taxon>Salinibacillus</taxon>
    </lineage>
</organism>
<dbReference type="InterPro" id="IPR038770">
    <property type="entry name" value="Na+/solute_symporter_sf"/>
</dbReference>
<reference evidence="7" key="1">
    <citation type="submission" date="2016-10" db="EMBL/GenBank/DDBJ databases">
        <authorList>
            <person name="Varghese N."/>
            <person name="Submissions S."/>
        </authorList>
    </citation>
    <scope>NUCLEOTIDE SEQUENCE [LARGE SCALE GENOMIC DNA]</scope>
    <source>
        <strain evidence="7">CGMCC 1.3566</strain>
    </source>
</reference>
<accession>A0A1I0CJQ4</accession>
<evidence type="ECO:0000256" key="4">
    <source>
        <dbReference type="ARBA" id="ARBA00023136"/>
    </source>
</evidence>
<feature type="transmembrane region" description="Helical" evidence="5">
    <location>
        <begin position="40"/>
        <end position="59"/>
    </location>
</feature>
<name>A0A1I0CJQ4_9BACI</name>
<comment type="subcellular location">
    <subcellularLocation>
        <location evidence="1">Membrane</location>
        <topology evidence="1">Multi-pass membrane protein</topology>
    </subcellularLocation>
</comment>
<evidence type="ECO:0000256" key="2">
    <source>
        <dbReference type="ARBA" id="ARBA00022692"/>
    </source>
</evidence>
<dbReference type="Proteomes" id="UP000199095">
    <property type="component" value="Unassembled WGS sequence"/>
</dbReference>
<keyword evidence="2 5" id="KW-0812">Transmembrane</keyword>
<keyword evidence="4 5" id="KW-0472">Membrane</keyword>
<dbReference type="Gene3D" id="1.20.1530.20">
    <property type="match status" value="1"/>
</dbReference>
<evidence type="ECO:0000313" key="7">
    <source>
        <dbReference type="Proteomes" id="UP000199095"/>
    </source>
</evidence>
<evidence type="ECO:0000313" key="6">
    <source>
        <dbReference type="EMBL" id="SET19211.1"/>
    </source>
</evidence>
<dbReference type="STRING" id="237682.SAMN05421676_103182"/>
<dbReference type="EMBL" id="FOHJ01000003">
    <property type="protein sequence ID" value="SET19211.1"/>
    <property type="molecule type" value="Genomic_DNA"/>
</dbReference>
<evidence type="ECO:0000256" key="1">
    <source>
        <dbReference type="ARBA" id="ARBA00004141"/>
    </source>
</evidence>
<sequence length="326" mass="35493">MMYWLQQINSILQKGMPLITPLAVVTGVLLADWLAPLEFLVPWIFAVMTFSGSLGSNFMDLKRVMHHPLPLIISLLILHLVMPLLSFGVGHLVFYDDPYFVTGFILAFIIPTGITSLIWVSVHKGNVVLTLSIILIDTLLAPFIVPGLLYLFIGSAVQMNGTDIMIGLFWMVVIPSLFGMGLNQWTNGKAKDHLAPALAPFSKIGIGMVVAINSSAAAAYFRNIDWQLVLVGLVVLCMAIIGYALGWLSSKGLNVNEATAISLMYNNGMRNISAGAVIAITYFPAPVTVPVIAAMLFQQVLASFSGGVVERLLTHHENNLSRIENL</sequence>
<protein>
    <submittedName>
        <fullName evidence="6">Predicted Na+-dependent transporter</fullName>
    </submittedName>
</protein>
<dbReference type="PANTHER" id="PTHR10361:SF28">
    <property type="entry name" value="P3 PROTEIN-RELATED"/>
    <property type="match status" value="1"/>
</dbReference>
<feature type="transmembrane region" description="Helical" evidence="5">
    <location>
        <begin position="226"/>
        <end position="248"/>
    </location>
</feature>
<feature type="transmembrane region" description="Helical" evidence="5">
    <location>
        <begin position="127"/>
        <end position="152"/>
    </location>
</feature>
<dbReference type="AlphaFoldDB" id="A0A1I0CJQ4"/>
<evidence type="ECO:0000256" key="3">
    <source>
        <dbReference type="ARBA" id="ARBA00022989"/>
    </source>
</evidence>
<keyword evidence="3 5" id="KW-1133">Transmembrane helix</keyword>
<dbReference type="InterPro" id="IPR002657">
    <property type="entry name" value="BilAc:Na_symport/Acr3"/>
</dbReference>
<proteinExistence type="predicted"/>
<dbReference type="Pfam" id="PF01758">
    <property type="entry name" value="SBF"/>
    <property type="match status" value="1"/>
</dbReference>
<dbReference type="RefSeq" id="WP_245732733.1">
    <property type="nucleotide sequence ID" value="NZ_FOHJ01000003.1"/>
</dbReference>
<feature type="transmembrane region" description="Helical" evidence="5">
    <location>
        <begin position="99"/>
        <end position="120"/>
    </location>
</feature>
<feature type="transmembrane region" description="Helical" evidence="5">
    <location>
        <begin position="71"/>
        <end position="93"/>
    </location>
</feature>
<dbReference type="PANTHER" id="PTHR10361">
    <property type="entry name" value="SODIUM-BILE ACID COTRANSPORTER"/>
    <property type="match status" value="1"/>
</dbReference>
<evidence type="ECO:0000256" key="5">
    <source>
        <dbReference type="SAM" id="Phobius"/>
    </source>
</evidence>
<feature type="transmembrane region" description="Helical" evidence="5">
    <location>
        <begin position="194"/>
        <end position="220"/>
    </location>
</feature>
<keyword evidence="7" id="KW-1185">Reference proteome</keyword>
<dbReference type="GO" id="GO:0016020">
    <property type="term" value="C:membrane"/>
    <property type="evidence" value="ECO:0007669"/>
    <property type="project" value="UniProtKB-SubCell"/>
</dbReference>
<feature type="transmembrane region" description="Helical" evidence="5">
    <location>
        <begin position="268"/>
        <end position="285"/>
    </location>
</feature>